<reference evidence="8 9" key="1">
    <citation type="submission" date="2024-09" db="EMBL/GenBank/DDBJ databases">
        <authorList>
            <person name="Sun Q."/>
            <person name="Mori K."/>
        </authorList>
    </citation>
    <scope>NUCLEOTIDE SEQUENCE [LARGE SCALE GENOMIC DNA]</scope>
    <source>
        <strain evidence="8 9">CCM 7415</strain>
    </source>
</reference>
<evidence type="ECO:0000259" key="6">
    <source>
        <dbReference type="PROSITE" id="PS50110"/>
    </source>
</evidence>
<dbReference type="EMBL" id="JBHLVX010000055">
    <property type="protein sequence ID" value="MFC0269199.1"/>
    <property type="molecule type" value="Genomic_DNA"/>
</dbReference>
<dbReference type="InterPro" id="IPR036388">
    <property type="entry name" value="WH-like_DNA-bd_sf"/>
</dbReference>
<dbReference type="Proteomes" id="UP001589814">
    <property type="component" value="Unassembled WGS sequence"/>
</dbReference>
<feature type="DNA-binding region" description="OmpR/PhoB-type" evidence="5">
    <location>
        <begin position="124"/>
        <end position="218"/>
    </location>
</feature>
<dbReference type="InterPro" id="IPR039420">
    <property type="entry name" value="WalR-like"/>
</dbReference>
<evidence type="ECO:0000256" key="4">
    <source>
        <dbReference type="PROSITE-ProRule" id="PRU00169"/>
    </source>
</evidence>
<evidence type="ECO:0000259" key="7">
    <source>
        <dbReference type="PROSITE" id="PS51755"/>
    </source>
</evidence>
<keyword evidence="2 5" id="KW-0238">DNA-binding</keyword>
<dbReference type="RefSeq" id="WP_019951556.1">
    <property type="nucleotide sequence ID" value="NZ_JBHLVX010000055.1"/>
</dbReference>
<dbReference type="SMART" id="SM00862">
    <property type="entry name" value="Trans_reg_C"/>
    <property type="match status" value="1"/>
</dbReference>
<gene>
    <name evidence="8" type="ORF">ACFFHW_14605</name>
</gene>
<dbReference type="PANTHER" id="PTHR48111">
    <property type="entry name" value="REGULATOR OF RPOS"/>
    <property type="match status" value="1"/>
</dbReference>
<feature type="domain" description="OmpR/PhoB-type" evidence="7">
    <location>
        <begin position="124"/>
        <end position="218"/>
    </location>
</feature>
<dbReference type="PROSITE" id="PS50110">
    <property type="entry name" value="RESPONSE_REGULATORY"/>
    <property type="match status" value="1"/>
</dbReference>
<dbReference type="InterPro" id="IPR001867">
    <property type="entry name" value="OmpR/PhoB-type_DNA-bd"/>
</dbReference>
<protein>
    <submittedName>
        <fullName evidence="8">Response regulator</fullName>
    </submittedName>
</protein>
<dbReference type="SMART" id="SM00448">
    <property type="entry name" value="REC"/>
    <property type="match status" value="1"/>
</dbReference>
<dbReference type="PROSITE" id="PS51755">
    <property type="entry name" value="OMPR_PHOB"/>
    <property type="match status" value="1"/>
</dbReference>
<name>A0ABV6G7I1_9GAMM</name>
<dbReference type="Gene3D" id="3.40.50.2300">
    <property type="match status" value="1"/>
</dbReference>
<dbReference type="Pfam" id="PF00072">
    <property type="entry name" value="Response_reg"/>
    <property type="match status" value="1"/>
</dbReference>
<evidence type="ECO:0000256" key="3">
    <source>
        <dbReference type="ARBA" id="ARBA00023163"/>
    </source>
</evidence>
<keyword evidence="4" id="KW-0597">Phosphoprotein</keyword>
<dbReference type="Gene3D" id="1.10.10.10">
    <property type="entry name" value="Winged helix-like DNA-binding domain superfamily/Winged helix DNA-binding domain"/>
    <property type="match status" value="1"/>
</dbReference>
<feature type="modified residue" description="4-aspartylphosphate" evidence="4">
    <location>
        <position position="51"/>
    </location>
</feature>
<dbReference type="CDD" id="cd17624">
    <property type="entry name" value="REC_OmpR_PmrA-like"/>
    <property type="match status" value="1"/>
</dbReference>
<dbReference type="CDD" id="cd00383">
    <property type="entry name" value="trans_reg_C"/>
    <property type="match status" value="1"/>
</dbReference>
<dbReference type="Gene3D" id="6.10.250.690">
    <property type="match status" value="1"/>
</dbReference>
<keyword evidence="1" id="KW-0805">Transcription regulation</keyword>
<organism evidence="8 9">
    <name type="scientific">Kushneria aurantia</name>
    <dbReference type="NCBI Taxonomy" id="504092"/>
    <lineage>
        <taxon>Bacteria</taxon>
        <taxon>Pseudomonadati</taxon>
        <taxon>Pseudomonadota</taxon>
        <taxon>Gammaproteobacteria</taxon>
        <taxon>Oceanospirillales</taxon>
        <taxon>Halomonadaceae</taxon>
        <taxon>Kushneria</taxon>
    </lineage>
</organism>
<evidence type="ECO:0000313" key="9">
    <source>
        <dbReference type="Proteomes" id="UP001589814"/>
    </source>
</evidence>
<sequence length="221" mass="24962">MRILFVEDDQLLGDGVETALRRDGHDINWLTDGQSALAHLEKSDTELVILDLGLPDIDGMAVLERIRERRHDLPVLILTARDGLEDRVAGLDAGADDYVLKPFEIHELLARLRALGRRAGARGQSVIDLGALHIDPARHEVHWQGQPVRLGRREYTLLLELARQPGQVFTRPHLEKLIYGCSDEIESNALEVHIHHLRKKLDSRLILTLRGIGYRLDDALT</sequence>
<dbReference type="InterPro" id="IPR011006">
    <property type="entry name" value="CheY-like_superfamily"/>
</dbReference>
<evidence type="ECO:0000313" key="8">
    <source>
        <dbReference type="EMBL" id="MFC0269199.1"/>
    </source>
</evidence>
<keyword evidence="3" id="KW-0804">Transcription</keyword>
<dbReference type="PANTHER" id="PTHR48111:SF67">
    <property type="entry name" value="TRANSCRIPTIONAL REGULATORY PROTEIN TCTD"/>
    <property type="match status" value="1"/>
</dbReference>
<dbReference type="Pfam" id="PF00486">
    <property type="entry name" value="Trans_reg_C"/>
    <property type="match status" value="1"/>
</dbReference>
<accession>A0ABV6G7I1</accession>
<proteinExistence type="predicted"/>
<comment type="caution">
    <text evidence="8">The sequence shown here is derived from an EMBL/GenBank/DDBJ whole genome shotgun (WGS) entry which is preliminary data.</text>
</comment>
<evidence type="ECO:0000256" key="1">
    <source>
        <dbReference type="ARBA" id="ARBA00023015"/>
    </source>
</evidence>
<feature type="domain" description="Response regulatory" evidence="6">
    <location>
        <begin position="2"/>
        <end position="116"/>
    </location>
</feature>
<keyword evidence="9" id="KW-1185">Reference proteome</keyword>
<evidence type="ECO:0000256" key="5">
    <source>
        <dbReference type="PROSITE-ProRule" id="PRU01091"/>
    </source>
</evidence>
<dbReference type="InterPro" id="IPR001789">
    <property type="entry name" value="Sig_transdc_resp-reg_receiver"/>
</dbReference>
<evidence type="ECO:0000256" key="2">
    <source>
        <dbReference type="ARBA" id="ARBA00023125"/>
    </source>
</evidence>
<dbReference type="SUPFAM" id="SSF52172">
    <property type="entry name" value="CheY-like"/>
    <property type="match status" value="1"/>
</dbReference>